<proteinExistence type="predicted"/>
<name>A0A1I7WBW5_HETBA</name>
<reference evidence="2" key="1">
    <citation type="submission" date="2016-11" db="UniProtKB">
        <authorList>
            <consortium name="WormBaseParasite"/>
        </authorList>
    </citation>
    <scope>IDENTIFICATION</scope>
</reference>
<dbReference type="Proteomes" id="UP000095283">
    <property type="component" value="Unplaced"/>
</dbReference>
<dbReference type="AlphaFoldDB" id="A0A1I7WBW5"/>
<keyword evidence="1" id="KW-1185">Reference proteome</keyword>
<evidence type="ECO:0000313" key="2">
    <source>
        <dbReference type="WBParaSite" id="Hba_02200"/>
    </source>
</evidence>
<accession>A0A1I7WBW5</accession>
<organism evidence="1 2">
    <name type="scientific">Heterorhabditis bacteriophora</name>
    <name type="common">Entomopathogenic nematode worm</name>
    <dbReference type="NCBI Taxonomy" id="37862"/>
    <lineage>
        <taxon>Eukaryota</taxon>
        <taxon>Metazoa</taxon>
        <taxon>Ecdysozoa</taxon>
        <taxon>Nematoda</taxon>
        <taxon>Chromadorea</taxon>
        <taxon>Rhabditida</taxon>
        <taxon>Rhabditina</taxon>
        <taxon>Rhabditomorpha</taxon>
        <taxon>Strongyloidea</taxon>
        <taxon>Heterorhabditidae</taxon>
        <taxon>Heterorhabditis</taxon>
    </lineage>
</organism>
<evidence type="ECO:0000313" key="1">
    <source>
        <dbReference type="Proteomes" id="UP000095283"/>
    </source>
</evidence>
<sequence length="164" mass="18674">MEAWDSNGVDVTLLCSEYIRCRTSLMKQQWRCGEGARKLIGRTCRLETHFNVFKRISQRYETDFTQCITREVATNFRTVNKNSIPANCSSVIPKKNEEIDCLISLNASIKRCETLRECCPVIDKCQSTDTPLLLMLKEKRADVIKGTLQCRSNMSAVLKAQVTA</sequence>
<dbReference type="WBParaSite" id="Hba_02200">
    <property type="protein sequence ID" value="Hba_02200"/>
    <property type="gene ID" value="Hba_02200"/>
</dbReference>
<protein>
    <submittedName>
        <fullName evidence="2">DUF19 domain-containing protein</fullName>
    </submittedName>
</protein>